<proteinExistence type="predicted"/>
<dbReference type="GO" id="GO:0008528">
    <property type="term" value="F:G protein-coupled peptide receptor activity"/>
    <property type="evidence" value="ECO:0007669"/>
    <property type="project" value="InterPro"/>
</dbReference>
<keyword evidence="6" id="KW-0675">Receptor</keyword>
<reference evidence="6" key="1">
    <citation type="journal article" date="2012" name="Nature">
        <title>The oyster genome reveals stress adaptation and complexity of shell formation.</title>
        <authorList>
            <person name="Zhang G."/>
            <person name="Fang X."/>
            <person name="Guo X."/>
            <person name="Li L."/>
            <person name="Luo R."/>
            <person name="Xu F."/>
            <person name="Yang P."/>
            <person name="Zhang L."/>
            <person name="Wang X."/>
            <person name="Qi H."/>
            <person name="Xiong Z."/>
            <person name="Que H."/>
            <person name="Xie Y."/>
            <person name="Holland P.W."/>
            <person name="Paps J."/>
            <person name="Zhu Y."/>
            <person name="Wu F."/>
            <person name="Chen Y."/>
            <person name="Wang J."/>
            <person name="Peng C."/>
            <person name="Meng J."/>
            <person name="Yang L."/>
            <person name="Liu J."/>
            <person name="Wen B."/>
            <person name="Zhang N."/>
            <person name="Huang Z."/>
            <person name="Zhu Q."/>
            <person name="Feng Y."/>
            <person name="Mount A."/>
            <person name="Hedgecock D."/>
            <person name="Xu Z."/>
            <person name="Liu Y."/>
            <person name="Domazet-Loso T."/>
            <person name="Du Y."/>
            <person name="Sun X."/>
            <person name="Zhang S."/>
            <person name="Liu B."/>
            <person name="Cheng P."/>
            <person name="Jiang X."/>
            <person name="Li J."/>
            <person name="Fan D."/>
            <person name="Wang W."/>
            <person name="Fu W."/>
            <person name="Wang T."/>
            <person name="Wang B."/>
            <person name="Zhang J."/>
            <person name="Peng Z."/>
            <person name="Li Y."/>
            <person name="Li N."/>
            <person name="Wang J."/>
            <person name="Chen M."/>
            <person name="He Y."/>
            <person name="Tan F."/>
            <person name="Song X."/>
            <person name="Zheng Q."/>
            <person name="Huang R."/>
            <person name="Yang H."/>
            <person name="Du X."/>
            <person name="Chen L."/>
            <person name="Yang M."/>
            <person name="Gaffney P.M."/>
            <person name="Wang S."/>
            <person name="Luo L."/>
            <person name="She Z."/>
            <person name="Ming Y."/>
            <person name="Huang W."/>
            <person name="Zhang S."/>
            <person name="Huang B."/>
            <person name="Zhang Y."/>
            <person name="Qu T."/>
            <person name="Ni P."/>
            <person name="Miao G."/>
            <person name="Wang J."/>
            <person name="Wang Q."/>
            <person name="Steinberg C.E."/>
            <person name="Wang H."/>
            <person name="Li N."/>
            <person name="Qian L."/>
            <person name="Zhang G."/>
            <person name="Li Y."/>
            <person name="Yang H."/>
            <person name="Liu X."/>
            <person name="Wang J."/>
            <person name="Yin Y."/>
            <person name="Wang J."/>
        </authorList>
    </citation>
    <scope>NUCLEOTIDE SEQUENCE [LARGE SCALE GENOMIC DNA]</scope>
    <source>
        <strain evidence="6">05x7-T-G4-1.051#20</strain>
    </source>
</reference>
<dbReference type="PROSITE" id="PS50262">
    <property type="entry name" value="G_PROTEIN_RECEP_F1_2"/>
    <property type="match status" value="1"/>
</dbReference>
<gene>
    <name evidence="6" type="ORF">CGI_10019750</name>
</gene>
<organism evidence="6">
    <name type="scientific">Magallana gigas</name>
    <name type="common">Pacific oyster</name>
    <name type="synonym">Crassostrea gigas</name>
    <dbReference type="NCBI Taxonomy" id="29159"/>
    <lineage>
        <taxon>Eukaryota</taxon>
        <taxon>Metazoa</taxon>
        <taxon>Spiralia</taxon>
        <taxon>Lophotrochozoa</taxon>
        <taxon>Mollusca</taxon>
        <taxon>Bivalvia</taxon>
        <taxon>Autobranchia</taxon>
        <taxon>Pteriomorphia</taxon>
        <taxon>Ostreida</taxon>
        <taxon>Ostreoidea</taxon>
        <taxon>Ostreidae</taxon>
        <taxon>Magallana</taxon>
    </lineage>
</organism>
<name>K1PY24_MAGGI</name>
<keyword evidence="4" id="KW-0472">Membrane</keyword>
<keyword evidence="2" id="KW-0812">Transmembrane</keyword>
<dbReference type="HOGENOM" id="CLU_009579_24_4_1"/>
<dbReference type="InParanoid" id="K1PY24"/>
<dbReference type="Gene3D" id="1.20.1070.10">
    <property type="entry name" value="Rhodopsin 7-helix transmembrane proteins"/>
    <property type="match status" value="1"/>
</dbReference>
<dbReference type="CDD" id="cd14978">
    <property type="entry name" value="7tmA_FMRFamide_R-like"/>
    <property type="match status" value="1"/>
</dbReference>
<dbReference type="InterPro" id="IPR017452">
    <property type="entry name" value="GPCR_Rhodpsn_7TM"/>
</dbReference>
<dbReference type="AlphaFoldDB" id="K1PY24"/>
<keyword evidence="3" id="KW-1133">Transmembrane helix</keyword>
<dbReference type="PANTHER" id="PTHR46273:SF4">
    <property type="entry name" value="AT19640P"/>
    <property type="match status" value="1"/>
</dbReference>
<sequence>MTDGPVYQKVFRITLGDLYPYSVLLHVNESNISIATDMAIEQTNGLMVFGHWFTKIHGYASLFTCIFGIFTNLFNISILTRKDMWNPTNCLLTWLAVSDILTMIPYIPFSLHFYCIHNFDEISEEKFSRGWTTYMLVLVNLAATTHTISIWLGVSLAVFRFTQLRNTAKGPLARKRSMRQVKCTTILVYILSTLCLIPNYMTNKVVQQTLDTNMTIYVLNDLKLATNETEPIVLANVLSYAIIAKFIPCALMIVFGGSLLYSLGIKGRHRRTRLSAGQPPAKRGTKHSKTTKMLLVVIILFLVTEFPQGIVIFMSAIVPEFYKSVYVPLGDFMDFLALVNNAINFVLYCSMSNQFRSRFLEMYCNRRRGFKYTKKFSFTYSLSSFTKNTSVIDHSLKK</sequence>
<feature type="domain" description="G-protein coupled receptors family 1 profile" evidence="5">
    <location>
        <begin position="71"/>
        <end position="348"/>
    </location>
</feature>
<dbReference type="InterPro" id="IPR000276">
    <property type="entry name" value="GPCR_Rhodpsn"/>
</dbReference>
<evidence type="ECO:0000256" key="4">
    <source>
        <dbReference type="ARBA" id="ARBA00023136"/>
    </source>
</evidence>
<dbReference type="GO" id="GO:0005886">
    <property type="term" value="C:plasma membrane"/>
    <property type="evidence" value="ECO:0007669"/>
    <property type="project" value="TreeGrafter"/>
</dbReference>
<evidence type="ECO:0000256" key="3">
    <source>
        <dbReference type="ARBA" id="ARBA00022989"/>
    </source>
</evidence>
<dbReference type="InterPro" id="IPR053219">
    <property type="entry name" value="GPCR_Dmsr-1"/>
</dbReference>
<dbReference type="PANTHER" id="PTHR46273">
    <property type="entry name" value="MYOSUPPRESSIN RECEPTOR 1, ISOFORM B-RELATED"/>
    <property type="match status" value="1"/>
</dbReference>
<dbReference type="InterPro" id="IPR019427">
    <property type="entry name" value="7TM_GPCR_serpentine_rcpt_Srw"/>
</dbReference>
<evidence type="ECO:0000259" key="5">
    <source>
        <dbReference type="PROSITE" id="PS50262"/>
    </source>
</evidence>
<evidence type="ECO:0000313" key="6">
    <source>
        <dbReference type="EMBL" id="EKC29112.1"/>
    </source>
</evidence>
<dbReference type="Pfam" id="PF10324">
    <property type="entry name" value="7TM_GPCR_Srw"/>
    <property type="match status" value="1"/>
</dbReference>
<dbReference type="PRINTS" id="PR00237">
    <property type="entry name" value="GPCRRHODOPSN"/>
</dbReference>
<evidence type="ECO:0000256" key="2">
    <source>
        <dbReference type="ARBA" id="ARBA00022692"/>
    </source>
</evidence>
<comment type="subcellular location">
    <subcellularLocation>
        <location evidence="1">Membrane</location>
    </subcellularLocation>
</comment>
<evidence type="ECO:0000256" key="1">
    <source>
        <dbReference type="ARBA" id="ARBA00004370"/>
    </source>
</evidence>
<protein>
    <submittedName>
        <fullName evidence="6">B1 bradykinin receptor</fullName>
    </submittedName>
</protein>
<dbReference type="EMBL" id="JH816104">
    <property type="protein sequence ID" value="EKC29112.1"/>
    <property type="molecule type" value="Genomic_DNA"/>
</dbReference>
<dbReference type="SUPFAM" id="SSF81321">
    <property type="entry name" value="Family A G protein-coupled receptor-like"/>
    <property type="match status" value="1"/>
</dbReference>
<accession>K1PY24</accession>